<dbReference type="EMBL" id="BGPR01026166">
    <property type="protein sequence ID" value="GBN95681.1"/>
    <property type="molecule type" value="Genomic_DNA"/>
</dbReference>
<dbReference type="AlphaFoldDB" id="A0A4Y2T651"/>
<reference evidence="2 3" key="1">
    <citation type="journal article" date="2019" name="Sci. Rep.">
        <title>Orb-weaving spider Araneus ventricosus genome elucidates the spidroin gene catalogue.</title>
        <authorList>
            <person name="Kono N."/>
            <person name="Nakamura H."/>
            <person name="Ohtoshi R."/>
            <person name="Moran D.A.P."/>
            <person name="Shinohara A."/>
            <person name="Yoshida Y."/>
            <person name="Fujiwara M."/>
            <person name="Mori M."/>
            <person name="Tomita M."/>
            <person name="Arakawa K."/>
        </authorList>
    </citation>
    <scope>NUCLEOTIDE SEQUENCE [LARGE SCALE GENOMIC DNA]</scope>
</reference>
<evidence type="ECO:0000256" key="1">
    <source>
        <dbReference type="SAM" id="MobiDB-lite"/>
    </source>
</evidence>
<sequence length="343" mass="38444">MSSTPELPSPAEVSDYLEPKRVHSPIQTTADNTIIYYSTPSQVNSSTSLQGLNGEPSPIQTQGPHPVDEDLEIVYTSLITSTSTSSHLPMWIIEIYSSLDRPEKCEFVDTLNESQRQFLFNSIKSSPSKLQEWEEIFKTQTENYKASTTPIISPEILNSNPNHLSFEAVSEELNNSLHHFRSILHSIEAESIFPATLKRKAEKYFSSIEQQFKKLFSTFQDHQAIRSTYEDESTQAAPLILNQDQSSQTGLSTTYEEVSPSSSYNLAYVQQGATTISSPVFAPQSSTTSLLLYPAKQVSDKESDLYNILFTELPAPKAKIENIKKIKSKGLQSPWLHPKNPKS</sequence>
<proteinExistence type="predicted"/>
<protein>
    <submittedName>
        <fullName evidence="2">Uncharacterized protein</fullName>
    </submittedName>
</protein>
<keyword evidence="3" id="KW-1185">Reference proteome</keyword>
<dbReference type="Proteomes" id="UP000499080">
    <property type="component" value="Unassembled WGS sequence"/>
</dbReference>
<gene>
    <name evidence="2" type="ORF">AVEN_120278_1</name>
</gene>
<evidence type="ECO:0000313" key="3">
    <source>
        <dbReference type="Proteomes" id="UP000499080"/>
    </source>
</evidence>
<feature type="region of interest" description="Disordered" evidence="1">
    <location>
        <begin position="1"/>
        <end position="20"/>
    </location>
</feature>
<accession>A0A4Y2T651</accession>
<comment type="caution">
    <text evidence="2">The sequence shown here is derived from an EMBL/GenBank/DDBJ whole genome shotgun (WGS) entry which is preliminary data.</text>
</comment>
<evidence type="ECO:0000313" key="2">
    <source>
        <dbReference type="EMBL" id="GBN95681.1"/>
    </source>
</evidence>
<organism evidence="2 3">
    <name type="scientific">Araneus ventricosus</name>
    <name type="common">Orbweaver spider</name>
    <name type="synonym">Epeira ventricosa</name>
    <dbReference type="NCBI Taxonomy" id="182803"/>
    <lineage>
        <taxon>Eukaryota</taxon>
        <taxon>Metazoa</taxon>
        <taxon>Ecdysozoa</taxon>
        <taxon>Arthropoda</taxon>
        <taxon>Chelicerata</taxon>
        <taxon>Arachnida</taxon>
        <taxon>Araneae</taxon>
        <taxon>Araneomorphae</taxon>
        <taxon>Entelegynae</taxon>
        <taxon>Araneoidea</taxon>
        <taxon>Araneidae</taxon>
        <taxon>Araneus</taxon>
    </lineage>
</organism>
<name>A0A4Y2T651_ARAVE</name>